<accession>A0A1X7N5J4</accession>
<gene>
    <name evidence="1" type="ORF">SAMN06295885_0703</name>
</gene>
<dbReference type="EMBL" id="FXBM01000001">
    <property type="protein sequence ID" value="SMH32173.1"/>
    <property type="molecule type" value="Genomic_DNA"/>
</dbReference>
<organism evidence="1 2">
    <name type="scientific">Rathayibacter oskolensis</name>
    <dbReference type="NCBI Taxonomy" id="1891671"/>
    <lineage>
        <taxon>Bacteria</taxon>
        <taxon>Bacillati</taxon>
        <taxon>Actinomycetota</taxon>
        <taxon>Actinomycetes</taxon>
        <taxon>Micrococcales</taxon>
        <taxon>Microbacteriaceae</taxon>
        <taxon>Rathayibacter</taxon>
    </lineage>
</organism>
<protein>
    <submittedName>
        <fullName evidence="1">Uncharacterized protein</fullName>
    </submittedName>
</protein>
<name>A0A1X7N5J4_9MICO</name>
<evidence type="ECO:0000313" key="2">
    <source>
        <dbReference type="Proteomes" id="UP000193711"/>
    </source>
</evidence>
<reference evidence="2" key="1">
    <citation type="submission" date="2017-04" db="EMBL/GenBank/DDBJ databases">
        <authorList>
            <person name="Varghese N."/>
            <person name="Submissions S."/>
        </authorList>
    </citation>
    <scope>NUCLEOTIDE SEQUENCE [LARGE SCALE GENOMIC DNA]</scope>
    <source>
        <strain evidence="2">VKM Ac-2121</strain>
    </source>
</reference>
<sequence>MRVLKSDIIGGVPASVARDIVRRYRFVERTAASAEPHLEGLNIDAETAVRGLAAAGFLEQITIHNDDRVCWTTTLKGNALCMASFGKPIKRATAERLLNGVIERAKTYNADPQRIRFIERLRVFGSYLDPDVQELGDVDLEVVIGRRPGDVTESSLAYARASGRSFSTHLDRLTWADHELIQFLRNRSAAVNITQEDIDVITDLHGIVYAITDDPAAIQPE</sequence>
<evidence type="ECO:0000313" key="1">
    <source>
        <dbReference type="EMBL" id="SMH32173.1"/>
    </source>
</evidence>
<dbReference type="Proteomes" id="UP000193711">
    <property type="component" value="Unassembled WGS sequence"/>
</dbReference>
<dbReference type="RefSeq" id="WP_165759524.1">
    <property type="nucleotide sequence ID" value="NZ_FXBM01000001.1"/>
</dbReference>
<dbReference type="AlphaFoldDB" id="A0A1X7N5J4"/>
<dbReference type="STRING" id="1891671.SAMN06295885_0703"/>
<proteinExistence type="predicted"/>
<keyword evidence="2" id="KW-1185">Reference proteome</keyword>